<keyword evidence="1" id="KW-0479">Metal-binding</keyword>
<dbReference type="GO" id="GO:0000785">
    <property type="term" value="C:chromatin"/>
    <property type="evidence" value="ECO:0007669"/>
    <property type="project" value="TreeGrafter"/>
</dbReference>
<gene>
    <name evidence="7" type="ORF">CTI12_AA007930</name>
</gene>
<evidence type="ECO:0000256" key="1">
    <source>
        <dbReference type="ARBA" id="ARBA00022723"/>
    </source>
</evidence>
<dbReference type="GO" id="GO:0016925">
    <property type="term" value="P:protein sumoylation"/>
    <property type="evidence" value="ECO:0007669"/>
    <property type="project" value="TreeGrafter"/>
</dbReference>
<evidence type="ECO:0000313" key="7">
    <source>
        <dbReference type="EMBL" id="PWA91586.1"/>
    </source>
</evidence>
<dbReference type="GO" id="GO:0008270">
    <property type="term" value="F:zinc ion binding"/>
    <property type="evidence" value="ECO:0007669"/>
    <property type="project" value="UniProtKB-KW"/>
</dbReference>
<keyword evidence="8" id="KW-1185">Reference proteome</keyword>
<feature type="region of interest" description="Disordered" evidence="5">
    <location>
        <begin position="613"/>
        <end position="650"/>
    </location>
</feature>
<proteinExistence type="predicted"/>
<evidence type="ECO:0000256" key="3">
    <source>
        <dbReference type="ARBA" id="ARBA00022833"/>
    </source>
</evidence>
<keyword evidence="3" id="KW-0862">Zinc</keyword>
<dbReference type="PANTHER" id="PTHR10782:SF4">
    <property type="entry name" value="TONALLI, ISOFORM E"/>
    <property type="match status" value="1"/>
</dbReference>
<dbReference type="STRING" id="35608.A0A2U1Q0Q7"/>
<evidence type="ECO:0000259" key="6">
    <source>
        <dbReference type="PROSITE" id="PS51044"/>
    </source>
</evidence>
<dbReference type="EMBL" id="PKPP01000534">
    <property type="protein sequence ID" value="PWA91586.1"/>
    <property type="molecule type" value="Genomic_DNA"/>
</dbReference>
<dbReference type="InterPro" id="IPR013083">
    <property type="entry name" value="Znf_RING/FYVE/PHD"/>
</dbReference>
<dbReference type="Gene3D" id="3.30.40.10">
    <property type="entry name" value="Zinc/RING finger domain, C3HC4 (zinc finger)"/>
    <property type="match status" value="1"/>
</dbReference>
<dbReference type="InterPro" id="IPR004181">
    <property type="entry name" value="Znf_MIZ"/>
</dbReference>
<feature type="region of interest" description="Disordered" evidence="5">
    <location>
        <begin position="664"/>
        <end position="718"/>
    </location>
</feature>
<comment type="caution">
    <text evidence="7">The sequence shown here is derived from an EMBL/GenBank/DDBJ whole genome shotgun (WGS) entry which is preliminary data.</text>
</comment>
<feature type="compositionally biased region" description="Polar residues" evidence="5">
    <location>
        <begin position="617"/>
        <end position="650"/>
    </location>
</feature>
<keyword evidence="2 4" id="KW-0863">Zinc-finger</keyword>
<protein>
    <submittedName>
        <fullName evidence="7">Zinc finger, MIZ-type, Zinc finger, RING/FYVE/PHD-type, E3 SUMO protein ligase</fullName>
    </submittedName>
</protein>
<dbReference type="CDD" id="cd16650">
    <property type="entry name" value="SP-RING_PIAS-like"/>
    <property type="match status" value="1"/>
</dbReference>
<dbReference type="GO" id="GO:0061665">
    <property type="term" value="F:SUMO ligase activity"/>
    <property type="evidence" value="ECO:0007669"/>
    <property type="project" value="TreeGrafter"/>
</dbReference>
<dbReference type="GO" id="GO:0016874">
    <property type="term" value="F:ligase activity"/>
    <property type="evidence" value="ECO:0007669"/>
    <property type="project" value="UniProtKB-KW"/>
</dbReference>
<feature type="domain" description="SP-RING-type" evidence="6">
    <location>
        <begin position="260"/>
        <end position="343"/>
    </location>
</feature>
<dbReference type="OrthoDB" id="10263264at2759"/>
<evidence type="ECO:0000256" key="5">
    <source>
        <dbReference type="SAM" id="MobiDB-lite"/>
    </source>
</evidence>
<evidence type="ECO:0000256" key="2">
    <source>
        <dbReference type="ARBA" id="ARBA00022771"/>
    </source>
</evidence>
<reference evidence="7 8" key="1">
    <citation type="journal article" date="2018" name="Mol. Plant">
        <title>The genome of Artemisia annua provides insight into the evolution of Asteraceae family and artemisinin biosynthesis.</title>
        <authorList>
            <person name="Shen Q."/>
            <person name="Zhang L."/>
            <person name="Liao Z."/>
            <person name="Wang S."/>
            <person name="Yan T."/>
            <person name="Shi P."/>
            <person name="Liu M."/>
            <person name="Fu X."/>
            <person name="Pan Q."/>
            <person name="Wang Y."/>
            <person name="Lv Z."/>
            <person name="Lu X."/>
            <person name="Zhang F."/>
            <person name="Jiang W."/>
            <person name="Ma Y."/>
            <person name="Chen M."/>
            <person name="Hao X."/>
            <person name="Li L."/>
            <person name="Tang Y."/>
            <person name="Lv G."/>
            <person name="Zhou Y."/>
            <person name="Sun X."/>
            <person name="Brodelius P.E."/>
            <person name="Rose J.K.C."/>
            <person name="Tang K."/>
        </authorList>
    </citation>
    <scope>NUCLEOTIDE SEQUENCE [LARGE SCALE GENOMIC DNA]</scope>
    <source>
        <strain evidence="8">cv. Huhao1</strain>
        <tissue evidence="7">Leaf</tissue>
    </source>
</reference>
<sequence length="880" mass="96500">MAAFYMGAAVAAVGRRAAYFKEMTKLLDTQIDQALLPVQTGEIDIPAVYNMTCSTLGSSVNGNCRTIETAIAMKAIPSPSHLPRLLLIVKELYARKAELPDSSLMMLLIHIKSACEVGWFSNEDKDCLLMMVDKTSLGYYNLENWNVEPTNADYVSEIISRFYPRMRVEHMLASFNVKAGDKGSEAYFDISPNTVPHQNLGKGPQLPTNVTKMVKDGVNHLQAIGEFDGDYVTALAFMSFISSPDPSRLQDYVYPISNDVKSVALMDLLILFISLIDSGRRIRTPVKGHLCKHSQCFDYDYFMEANFMRPLWKCPLAHCNQPICNLDIRIDQTFLKASNIHTCVPLFYTKEILNEVADDVGDVYVSDDGSWTVSLTEKSQINRDAINQQNHVPGDTENLVSLEANETPTMPSLALHNIGVSVINMTIECPSTFEQPSVTMPAVSLEADKTPPMSSSAFHSIGGSVIQCPSTFEQPTVTMPAVSLEANETPPISSALHNIGECPSTFEPPNVTTPVVSLEANETPMSFYAFNSIGGLAINMTVECPSTFEQPNETPPMSSSAFLGGPSIDMTVECPSTFEQPNVTTTAVFPPQAVKDTPLMSQSLCDMVHTPPLVQQIRPNPNPTATQAPEQAQRQNSQTQTNQPTEADNYNHTIQSSFDTVHTPPLVQQTRPNPNPTASQVPAQTQPQNSQAQTDQPTEADNGTCTSNRARRTSNRAQRTTVFTPVHLTPPSAAPVLRKLERRPRGTTGEAQGTTLVMPGRKRKITTIPVVGTEAQGTTSVTPVIKKRGRKPKITTDPAVDLNTRRVPPTQVPEVSRDEMSSVGMRGRLTGEKREAALLERLAPPRQSIYADKPWPGLTTTVPVELMKQFNISHPSALPQ</sequence>
<dbReference type="Pfam" id="PF02891">
    <property type="entry name" value="zf-MIZ"/>
    <property type="match status" value="1"/>
</dbReference>
<dbReference type="PROSITE" id="PS51044">
    <property type="entry name" value="ZF_SP_RING"/>
    <property type="match status" value="1"/>
</dbReference>
<feature type="compositionally biased region" description="Polar residues" evidence="5">
    <location>
        <begin position="664"/>
        <end position="708"/>
    </location>
</feature>
<keyword evidence="7" id="KW-0436">Ligase</keyword>
<dbReference type="Proteomes" id="UP000245207">
    <property type="component" value="Unassembled WGS sequence"/>
</dbReference>
<organism evidence="7 8">
    <name type="scientific">Artemisia annua</name>
    <name type="common">Sweet wormwood</name>
    <dbReference type="NCBI Taxonomy" id="35608"/>
    <lineage>
        <taxon>Eukaryota</taxon>
        <taxon>Viridiplantae</taxon>
        <taxon>Streptophyta</taxon>
        <taxon>Embryophyta</taxon>
        <taxon>Tracheophyta</taxon>
        <taxon>Spermatophyta</taxon>
        <taxon>Magnoliopsida</taxon>
        <taxon>eudicotyledons</taxon>
        <taxon>Gunneridae</taxon>
        <taxon>Pentapetalae</taxon>
        <taxon>asterids</taxon>
        <taxon>campanulids</taxon>
        <taxon>Asterales</taxon>
        <taxon>Asteraceae</taxon>
        <taxon>Asteroideae</taxon>
        <taxon>Anthemideae</taxon>
        <taxon>Artemisiinae</taxon>
        <taxon>Artemisia</taxon>
    </lineage>
</organism>
<evidence type="ECO:0000313" key="8">
    <source>
        <dbReference type="Proteomes" id="UP000245207"/>
    </source>
</evidence>
<dbReference type="PANTHER" id="PTHR10782">
    <property type="entry name" value="ZINC FINGER MIZ DOMAIN-CONTAINING PROTEIN"/>
    <property type="match status" value="1"/>
</dbReference>
<accession>A0A2U1Q0Q7</accession>
<name>A0A2U1Q0Q7_ARTAN</name>
<dbReference type="AlphaFoldDB" id="A0A2U1Q0Q7"/>
<evidence type="ECO:0000256" key="4">
    <source>
        <dbReference type="PROSITE-ProRule" id="PRU00452"/>
    </source>
</evidence>